<gene>
    <name evidence="6" type="ORF">UFOPK3914_00445</name>
</gene>
<comment type="similarity">
    <text evidence="1">Belongs to the thiolase-like superfamily. Thiolase family.</text>
</comment>
<reference evidence="6" key="1">
    <citation type="submission" date="2020-05" db="EMBL/GenBank/DDBJ databases">
        <authorList>
            <person name="Chiriac C."/>
            <person name="Salcher M."/>
            <person name="Ghai R."/>
            <person name="Kavagutti S V."/>
        </authorList>
    </citation>
    <scope>NUCLEOTIDE SEQUENCE</scope>
</reference>
<dbReference type="PANTHER" id="PTHR18919:SF107">
    <property type="entry name" value="ACETYL-COA ACETYLTRANSFERASE, CYTOSOLIC"/>
    <property type="match status" value="1"/>
</dbReference>
<evidence type="ECO:0000256" key="2">
    <source>
        <dbReference type="ARBA" id="ARBA00022679"/>
    </source>
</evidence>
<dbReference type="InterPro" id="IPR016039">
    <property type="entry name" value="Thiolase-like"/>
</dbReference>
<feature type="domain" description="Thiolase N-terminal" evidence="4">
    <location>
        <begin position="16"/>
        <end position="270"/>
    </location>
</feature>
<dbReference type="FunFam" id="3.40.47.10:FF:000010">
    <property type="entry name" value="Acetyl-CoA acetyltransferase (Thiolase)"/>
    <property type="match status" value="1"/>
</dbReference>
<evidence type="ECO:0000313" key="6">
    <source>
        <dbReference type="EMBL" id="CAB4971538.1"/>
    </source>
</evidence>
<dbReference type="NCBIfam" id="TIGR01930">
    <property type="entry name" value="AcCoA-C-Actrans"/>
    <property type="match status" value="1"/>
</dbReference>
<dbReference type="Gene3D" id="3.40.47.10">
    <property type="match status" value="1"/>
</dbReference>
<dbReference type="InterPro" id="IPR002155">
    <property type="entry name" value="Thiolase"/>
</dbReference>
<dbReference type="GO" id="GO:0003988">
    <property type="term" value="F:acetyl-CoA C-acyltransferase activity"/>
    <property type="evidence" value="ECO:0007669"/>
    <property type="project" value="UniProtKB-ARBA"/>
</dbReference>
<dbReference type="PANTHER" id="PTHR18919">
    <property type="entry name" value="ACETYL-COA C-ACYLTRANSFERASE"/>
    <property type="match status" value="1"/>
</dbReference>
<keyword evidence="2" id="KW-0808">Transferase</keyword>
<dbReference type="Pfam" id="PF02803">
    <property type="entry name" value="Thiolase_C"/>
    <property type="match status" value="1"/>
</dbReference>
<dbReference type="CDD" id="cd00751">
    <property type="entry name" value="thiolase"/>
    <property type="match status" value="1"/>
</dbReference>
<dbReference type="PROSITE" id="PS00099">
    <property type="entry name" value="THIOLASE_3"/>
    <property type="match status" value="1"/>
</dbReference>
<evidence type="ECO:0000259" key="4">
    <source>
        <dbReference type="Pfam" id="PF00108"/>
    </source>
</evidence>
<dbReference type="PIRSF" id="PIRSF000429">
    <property type="entry name" value="Ac-CoA_Ac_transf"/>
    <property type="match status" value="1"/>
</dbReference>
<dbReference type="InterPro" id="IPR020610">
    <property type="entry name" value="Thiolase_AS"/>
</dbReference>
<dbReference type="PROSITE" id="PS00737">
    <property type="entry name" value="THIOLASE_2"/>
    <property type="match status" value="1"/>
</dbReference>
<evidence type="ECO:0000256" key="3">
    <source>
        <dbReference type="ARBA" id="ARBA00023315"/>
    </source>
</evidence>
<name>A0A6J7LTY3_9ZZZZ</name>
<protein>
    <submittedName>
        <fullName evidence="6">Unannotated protein</fullName>
    </submittedName>
</protein>
<dbReference type="InterPro" id="IPR020615">
    <property type="entry name" value="Thiolase_acyl_enz_int_AS"/>
</dbReference>
<dbReference type="EMBL" id="CAFBOG010000026">
    <property type="protein sequence ID" value="CAB4971538.1"/>
    <property type="molecule type" value="Genomic_DNA"/>
</dbReference>
<keyword evidence="3" id="KW-0012">Acyltransferase</keyword>
<sequence length="404" mass="41161">MANQTDSGSISPTMPVILSACRTPITDSYKGSLASVDVRDLAALVVTESIRRAGIDANLVDDVILGEVLQGGGCIARYAAIAAGLPADTPGLSMNRQCASGLSAVSAAAASIAAGMDEVVVAGGAENMTQSPLTYRKAPYPYGAPELFISPSHPDTADAPNMNMVVTVGENTARELGITRQQVDQWAWDSHRKAVAAIAEGRFVEEIVPVSVPGMGGAVSVINTDEHPRANSTLEKLGSLRVLSGWPDGVVTAGNSSPLNDGAAALVVASAGRAQQEGIEPLARIRSWAAAGVDPARTGLAPTVAIPRALKRAGLTLEDVDLIEINEAFAAMTVGTIEVLGIDPEKVNVNGGAIALGHPVAASGARLVVTAVHELRRRGGGIGVIALCAGGGMGAAMVIEVTDC</sequence>
<dbReference type="Pfam" id="PF00108">
    <property type="entry name" value="Thiolase_N"/>
    <property type="match status" value="1"/>
</dbReference>
<dbReference type="SUPFAM" id="SSF53901">
    <property type="entry name" value="Thiolase-like"/>
    <property type="match status" value="2"/>
</dbReference>
<accession>A0A6J7LTY3</accession>
<dbReference type="AlphaFoldDB" id="A0A6J7LTY3"/>
<dbReference type="InterPro" id="IPR020616">
    <property type="entry name" value="Thiolase_N"/>
</dbReference>
<proteinExistence type="inferred from homology"/>
<feature type="domain" description="Thiolase C-terminal" evidence="5">
    <location>
        <begin position="280"/>
        <end position="400"/>
    </location>
</feature>
<evidence type="ECO:0000256" key="1">
    <source>
        <dbReference type="ARBA" id="ARBA00010982"/>
    </source>
</evidence>
<dbReference type="PROSITE" id="PS00098">
    <property type="entry name" value="THIOLASE_1"/>
    <property type="match status" value="1"/>
</dbReference>
<dbReference type="InterPro" id="IPR020617">
    <property type="entry name" value="Thiolase_C"/>
</dbReference>
<organism evidence="6">
    <name type="scientific">freshwater metagenome</name>
    <dbReference type="NCBI Taxonomy" id="449393"/>
    <lineage>
        <taxon>unclassified sequences</taxon>
        <taxon>metagenomes</taxon>
        <taxon>ecological metagenomes</taxon>
    </lineage>
</organism>
<dbReference type="InterPro" id="IPR020613">
    <property type="entry name" value="Thiolase_CS"/>
</dbReference>
<evidence type="ECO:0000259" key="5">
    <source>
        <dbReference type="Pfam" id="PF02803"/>
    </source>
</evidence>